<keyword evidence="4 9" id="KW-0521">NADP</keyword>
<feature type="binding site" evidence="9">
    <location>
        <position position="138"/>
    </location>
    <ligand>
        <name>NADPH</name>
        <dbReference type="ChEBI" id="CHEBI:57783"/>
    </ligand>
</feature>
<feature type="binding site" evidence="9">
    <location>
        <position position="217"/>
    </location>
    <ligand>
        <name>NADPH</name>
        <dbReference type="ChEBI" id="CHEBI:57783"/>
    </ligand>
</feature>
<dbReference type="GO" id="GO:0030145">
    <property type="term" value="F:manganese ion binding"/>
    <property type="evidence" value="ECO:0007669"/>
    <property type="project" value="TreeGrafter"/>
</dbReference>
<dbReference type="AlphaFoldDB" id="A0A2S7JYR4"/>
<feature type="binding site" evidence="9">
    <location>
        <position position="162"/>
    </location>
    <ligand>
        <name>Mn(2+)</name>
        <dbReference type="ChEBI" id="CHEBI:29035"/>
    </ligand>
</feature>
<dbReference type="SUPFAM" id="SSF69055">
    <property type="entry name" value="1-deoxy-D-xylulose-5-phosphate reductoisomerase, C-terminal domain"/>
    <property type="match status" value="1"/>
</dbReference>
<dbReference type="Pfam" id="PF08436">
    <property type="entry name" value="DXP_redisom_C"/>
    <property type="match status" value="1"/>
</dbReference>
<dbReference type="EMBL" id="PJCH01000017">
    <property type="protein sequence ID" value="PQA85389.1"/>
    <property type="molecule type" value="Genomic_DNA"/>
</dbReference>
<feature type="binding site" evidence="9">
    <location>
        <position position="164"/>
    </location>
    <ligand>
        <name>Mn(2+)</name>
        <dbReference type="ChEBI" id="CHEBI:29035"/>
    </ligand>
</feature>
<feature type="binding site" evidence="9">
    <location>
        <position position="164"/>
    </location>
    <ligand>
        <name>1-deoxy-D-xylulose 5-phosphate</name>
        <dbReference type="ChEBI" id="CHEBI:57792"/>
    </ligand>
</feature>
<dbReference type="PANTHER" id="PTHR30525:SF0">
    <property type="entry name" value="1-DEOXY-D-XYLULOSE 5-PHOSPHATE REDUCTOISOMERASE, CHLOROPLASTIC"/>
    <property type="match status" value="1"/>
</dbReference>
<feature type="binding site" evidence="9">
    <location>
        <position position="211"/>
    </location>
    <ligand>
        <name>1-deoxy-D-xylulose 5-phosphate</name>
        <dbReference type="ChEBI" id="CHEBI:57792"/>
    </ligand>
</feature>
<evidence type="ECO:0000256" key="2">
    <source>
        <dbReference type="ARBA" id="ARBA00006825"/>
    </source>
</evidence>
<dbReference type="NCBIfam" id="TIGR00243">
    <property type="entry name" value="Dxr"/>
    <property type="match status" value="1"/>
</dbReference>
<feature type="binding site" evidence="9">
    <location>
        <position position="233"/>
    </location>
    <ligand>
        <name>Mn(2+)</name>
        <dbReference type="ChEBI" id="CHEBI:29035"/>
    </ligand>
</feature>
<feature type="binding site" evidence="9">
    <location>
        <position position="52"/>
    </location>
    <ligand>
        <name>NADPH</name>
        <dbReference type="ChEBI" id="CHEBI:57783"/>
    </ligand>
</feature>
<feature type="binding site" evidence="9">
    <location>
        <position position="22"/>
    </location>
    <ligand>
        <name>NADPH</name>
        <dbReference type="ChEBI" id="CHEBI:57783"/>
    </ligand>
</feature>
<dbReference type="GO" id="GO:0070402">
    <property type="term" value="F:NADPH binding"/>
    <property type="evidence" value="ECO:0007669"/>
    <property type="project" value="InterPro"/>
</dbReference>
<accession>A0A2S7JYR4</accession>
<dbReference type="PANTHER" id="PTHR30525">
    <property type="entry name" value="1-DEOXY-D-XYLULOSE 5-PHOSPHATE REDUCTOISOMERASE"/>
    <property type="match status" value="1"/>
</dbReference>
<organism evidence="13 14">
    <name type="scientific">Hyphococcus luteus</name>
    <dbReference type="NCBI Taxonomy" id="2058213"/>
    <lineage>
        <taxon>Bacteria</taxon>
        <taxon>Pseudomonadati</taxon>
        <taxon>Pseudomonadota</taxon>
        <taxon>Alphaproteobacteria</taxon>
        <taxon>Parvularculales</taxon>
        <taxon>Parvularculaceae</taxon>
        <taxon>Hyphococcus</taxon>
    </lineage>
</organism>
<feature type="binding site" evidence="9">
    <location>
        <position position="23"/>
    </location>
    <ligand>
        <name>NADPH</name>
        <dbReference type="ChEBI" id="CHEBI:57783"/>
    </ligand>
</feature>
<keyword evidence="9" id="KW-0460">Magnesium</keyword>
<dbReference type="InterPro" id="IPR036169">
    <property type="entry name" value="DXPR_C_sf"/>
</dbReference>
<evidence type="ECO:0000256" key="5">
    <source>
        <dbReference type="ARBA" id="ARBA00023002"/>
    </source>
</evidence>
<feature type="binding site" evidence="9">
    <location>
        <position position="230"/>
    </location>
    <ligand>
        <name>1-deoxy-D-xylulose 5-phosphate</name>
        <dbReference type="ChEBI" id="CHEBI:57792"/>
    </ligand>
</feature>
<feature type="binding site" evidence="9">
    <location>
        <position position="188"/>
    </location>
    <ligand>
        <name>1-deoxy-D-xylulose 5-phosphate</name>
        <dbReference type="ChEBI" id="CHEBI:57792"/>
    </ligand>
</feature>
<dbReference type="InterPro" id="IPR013644">
    <property type="entry name" value="DXP_reductoisomerase_C"/>
</dbReference>
<dbReference type="GO" id="GO:0030604">
    <property type="term" value="F:1-deoxy-D-xylulose-5-phosphate reductoisomerase activity"/>
    <property type="evidence" value="ECO:0007669"/>
    <property type="project" value="UniProtKB-UniRule"/>
</dbReference>
<dbReference type="Gene3D" id="1.10.1740.10">
    <property type="match status" value="1"/>
</dbReference>
<feature type="binding site" evidence="9">
    <location>
        <position position="224"/>
    </location>
    <ligand>
        <name>1-deoxy-D-xylulose 5-phosphate</name>
        <dbReference type="ChEBI" id="CHEBI:57792"/>
    </ligand>
</feature>
<dbReference type="InterPro" id="IPR003821">
    <property type="entry name" value="DXP_reductoisomerase"/>
</dbReference>
<feature type="domain" description="1-deoxy-D-xylulose 5-phosphate reductoisomerase C-terminal" evidence="11">
    <location>
        <begin position="158"/>
        <end position="241"/>
    </location>
</feature>
<dbReference type="GO" id="GO:0051484">
    <property type="term" value="P:isopentenyl diphosphate biosynthetic process, methylerythritol 4-phosphate pathway involved in terpenoid biosynthetic process"/>
    <property type="evidence" value="ECO:0007669"/>
    <property type="project" value="UniProtKB-ARBA"/>
</dbReference>
<evidence type="ECO:0000256" key="4">
    <source>
        <dbReference type="ARBA" id="ARBA00022857"/>
    </source>
</evidence>
<dbReference type="SUPFAM" id="SSF51735">
    <property type="entry name" value="NAD(P)-binding Rossmann-fold domains"/>
    <property type="match status" value="1"/>
</dbReference>
<comment type="function">
    <text evidence="9">Catalyzes the NADPH-dependent rearrangement and reduction of 1-deoxy-D-xylulose-5-phosphate (DXP) to 2-C-methyl-D-erythritol 4-phosphate (MEP).</text>
</comment>
<comment type="caution">
    <text evidence="9">Lacks conserved residue(s) required for the propagation of feature annotation.</text>
</comment>
<evidence type="ECO:0000256" key="6">
    <source>
        <dbReference type="ARBA" id="ARBA00023211"/>
    </source>
</evidence>
<keyword evidence="6 9" id="KW-0464">Manganese</keyword>
<evidence type="ECO:0000256" key="8">
    <source>
        <dbReference type="ARBA" id="ARBA00048543"/>
    </source>
</evidence>
<dbReference type="UniPathway" id="UPA00056">
    <property type="reaction ID" value="UER00092"/>
</dbReference>
<feature type="binding site" evidence="9">
    <location>
        <position position="53"/>
    </location>
    <ligand>
        <name>NADPH</name>
        <dbReference type="ChEBI" id="CHEBI:57783"/>
    </ligand>
</feature>
<dbReference type="Pfam" id="PF02670">
    <property type="entry name" value="DXP_reductoisom"/>
    <property type="match status" value="1"/>
</dbReference>
<dbReference type="HAMAP" id="MF_00183">
    <property type="entry name" value="DXP_reductoisom"/>
    <property type="match status" value="1"/>
</dbReference>
<feature type="binding site" evidence="9">
    <location>
        <position position="21"/>
    </location>
    <ligand>
        <name>NADPH</name>
        <dbReference type="ChEBI" id="CHEBI:57783"/>
    </ligand>
</feature>
<dbReference type="EC" id="1.1.1.267" evidence="9"/>
<feature type="binding site" evidence="9">
    <location>
        <position position="24"/>
    </location>
    <ligand>
        <name>NADPH</name>
        <dbReference type="ChEBI" id="CHEBI:57783"/>
    </ligand>
</feature>
<comment type="pathway">
    <text evidence="1 9">Isoprenoid biosynthesis; isopentenyl diphosphate biosynthesis via DXP pathway; isopentenyl diphosphate from 1-deoxy-D-xylulose 5-phosphate: step 1/6.</text>
</comment>
<evidence type="ECO:0000256" key="3">
    <source>
        <dbReference type="ARBA" id="ARBA00022723"/>
    </source>
</evidence>
<comment type="cofactor">
    <cofactor evidence="9">
        <name>Mg(2+)</name>
        <dbReference type="ChEBI" id="CHEBI:18420"/>
    </cofactor>
    <cofactor evidence="9">
        <name>Mn(2+)</name>
        <dbReference type="ChEBI" id="CHEBI:29035"/>
    </cofactor>
</comment>
<sequence>MGTPITQGRGARRRITILGSTGSIGESTLSVLAHADGLGEADFEIEALTANRNVERLAEQAKKFKPKFVAVADESLGGDLKAALEGTGIETGAGAAAVEEAASRDADWVMAAIVGAAGLKPTLKAALRGADIALANKECLVCAGDVVTEAIREGGGALLPVDSEHNAIFQVFDFDQPDRVSRLILTASGGPFRTWTREAMLEATPAQAVAHPNWSMGAKISVDSATMMNKGLELIEAAHIFPVGHEQIEILVHPQSVIHSMVEYVDGSVLAQLGTPDMRTPIATTLAWPKRTPSPSAQLNFAEVAKLTFEAPDLHRFPALRLAREAIGAGGIMPAVLNAANEVAVAAFLAGGLKFLDIAAVSEQVLDRAGRLNGPARLSTLEEAMDADAQARRMAEECVAAKAAA</sequence>
<dbReference type="InterPro" id="IPR026877">
    <property type="entry name" value="DXPR_C"/>
</dbReference>
<feature type="domain" description="DXP reductoisomerase C-terminal" evidence="12">
    <location>
        <begin position="273"/>
        <end position="393"/>
    </location>
</feature>
<dbReference type="InterPro" id="IPR013512">
    <property type="entry name" value="DXP_reductoisomerase_N"/>
</dbReference>
<keyword evidence="3 9" id="KW-0479">Metal-binding</keyword>
<dbReference type="GO" id="GO:0016853">
    <property type="term" value="F:isomerase activity"/>
    <property type="evidence" value="ECO:0007669"/>
    <property type="project" value="UniProtKB-KW"/>
</dbReference>
<dbReference type="PIRSF" id="PIRSF006205">
    <property type="entry name" value="Dxp_reductismrs"/>
    <property type="match status" value="1"/>
</dbReference>
<dbReference type="Proteomes" id="UP000239504">
    <property type="component" value="Unassembled WGS sequence"/>
</dbReference>
<dbReference type="FunFam" id="3.40.50.720:FF:000045">
    <property type="entry name" value="1-deoxy-D-xylulose 5-phosphate reductoisomerase"/>
    <property type="match status" value="1"/>
</dbReference>
<dbReference type="OrthoDB" id="9806546at2"/>
<evidence type="ECO:0000256" key="7">
    <source>
        <dbReference type="ARBA" id="ARBA00023229"/>
    </source>
</evidence>
<name>A0A2S7JYR4_9PROT</name>
<dbReference type="NCBIfam" id="NF009114">
    <property type="entry name" value="PRK12464.1"/>
    <property type="match status" value="1"/>
</dbReference>
<comment type="catalytic activity">
    <reaction evidence="8">
        <text>2-C-methyl-D-erythritol 4-phosphate + NADP(+) = 1-deoxy-D-xylulose 5-phosphate + NADPH + H(+)</text>
        <dbReference type="Rhea" id="RHEA:13717"/>
        <dbReference type="ChEBI" id="CHEBI:15378"/>
        <dbReference type="ChEBI" id="CHEBI:57783"/>
        <dbReference type="ChEBI" id="CHEBI:57792"/>
        <dbReference type="ChEBI" id="CHEBI:58262"/>
        <dbReference type="ChEBI" id="CHEBI:58349"/>
        <dbReference type="EC" id="1.1.1.267"/>
    </reaction>
    <physiologicalReaction direction="right-to-left" evidence="8">
        <dbReference type="Rhea" id="RHEA:13719"/>
    </physiologicalReaction>
</comment>
<feature type="binding site" evidence="9">
    <location>
        <position position="163"/>
    </location>
    <ligand>
        <name>1-deoxy-D-xylulose 5-phosphate</name>
        <dbReference type="ChEBI" id="CHEBI:57792"/>
    </ligand>
</feature>
<gene>
    <name evidence="9" type="primary">dxr</name>
    <name evidence="13" type="ORF">CW354_20795</name>
</gene>
<protein>
    <recommendedName>
        <fullName evidence="9">1-deoxy-D-xylulose 5-phosphate reductoisomerase</fullName>
        <shortName evidence="9">DXP reductoisomerase</shortName>
        <ecNumber evidence="9">1.1.1.267</ecNumber>
    </recommendedName>
    <alternativeName>
        <fullName evidence="9">1-deoxyxylulose-5-phosphate reductoisomerase</fullName>
    </alternativeName>
    <alternativeName>
        <fullName evidence="9">2-C-methyl-D-erythritol 4-phosphate synthase</fullName>
    </alternativeName>
</protein>
<proteinExistence type="inferred from homology"/>
<dbReference type="RefSeq" id="WP_104832029.1">
    <property type="nucleotide sequence ID" value="NZ_PJCH01000017.1"/>
</dbReference>
<evidence type="ECO:0000313" key="13">
    <source>
        <dbReference type="EMBL" id="PQA85389.1"/>
    </source>
</evidence>
<keyword evidence="5 9" id="KW-0560">Oxidoreductase</keyword>
<feature type="binding site" evidence="9">
    <location>
        <position position="136"/>
    </location>
    <ligand>
        <name>NADPH</name>
        <dbReference type="ChEBI" id="CHEBI:57783"/>
    </ligand>
</feature>
<keyword evidence="14" id="KW-1185">Reference proteome</keyword>
<evidence type="ECO:0000259" key="10">
    <source>
        <dbReference type="Pfam" id="PF02670"/>
    </source>
</evidence>
<comment type="caution">
    <text evidence="13">The sequence shown here is derived from an EMBL/GenBank/DDBJ whole genome shotgun (WGS) entry which is preliminary data.</text>
</comment>
<comment type="similarity">
    <text evidence="2 9">Belongs to the DXR family.</text>
</comment>
<keyword evidence="13" id="KW-0413">Isomerase</keyword>
<feature type="domain" description="1-deoxy-D-xylulose 5-phosphate reductoisomerase N-terminal" evidence="10">
    <location>
        <begin position="15"/>
        <end position="144"/>
    </location>
</feature>
<evidence type="ECO:0000313" key="14">
    <source>
        <dbReference type="Proteomes" id="UP000239504"/>
    </source>
</evidence>
<reference evidence="13 14" key="1">
    <citation type="submission" date="2017-12" db="EMBL/GenBank/DDBJ databases">
        <authorList>
            <person name="Hurst M.R.H."/>
        </authorList>
    </citation>
    <scope>NUCLEOTIDE SEQUENCE [LARGE SCALE GENOMIC DNA]</scope>
    <source>
        <strain evidence="13 14">SY-3-19</strain>
    </source>
</reference>
<evidence type="ECO:0000259" key="12">
    <source>
        <dbReference type="Pfam" id="PF13288"/>
    </source>
</evidence>
<feature type="binding site" evidence="9">
    <location>
        <position position="229"/>
    </location>
    <ligand>
        <name>1-deoxy-D-xylulose 5-phosphate</name>
        <dbReference type="ChEBI" id="CHEBI:57792"/>
    </ligand>
</feature>
<dbReference type="Gene3D" id="3.40.50.720">
    <property type="entry name" value="NAD(P)-binding Rossmann-like Domain"/>
    <property type="match status" value="1"/>
</dbReference>
<dbReference type="InterPro" id="IPR036291">
    <property type="entry name" value="NAD(P)-bd_dom_sf"/>
</dbReference>
<feature type="binding site" evidence="9">
    <location>
        <position position="137"/>
    </location>
    <ligand>
        <name>1-deoxy-D-xylulose 5-phosphate</name>
        <dbReference type="ChEBI" id="CHEBI:57792"/>
    </ligand>
</feature>
<feature type="binding site" evidence="9">
    <location>
        <position position="233"/>
    </location>
    <ligand>
        <name>1-deoxy-D-xylulose 5-phosphate</name>
        <dbReference type="ChEBI" id="CHEBI:57792"/>
    </ligand>
</feature>
<dbReference type="Pfam" id="PF13288">
    <property type="entry name" value="DXPR_C"/>
    <property type="match status" value="1"/>
</dbReference>
<evidence type="ECO:0000256" key="1">
    <source>
        <dbReference type="ARBA" id="ARBA00005094"/>
    </source>
</evidence>
<keyword evidence="7 9" id="KW-0414">Isoprene biosynthesis</keyword>
<evidence type="ECO:0000256" key="9">
    <source>
        <dbReference type="HAMAP-Rule" id="MF_00183"/>
    </source>
</evidence>
<evidence type="ECO:0000259" key="11">
    <source>
        <dbReference type="Pfam" id="PF08436"/>
    </source>
</evidence>
<dbReference type="SUPFAM" id="SSF55347">
    <property type="entry name" value="Glyceraldehyde-3-phosphate dehydrogenase-like, C-terminal domain"/>
    <property type="match status" value="1"/>
</dbReference>